<feature type="compositionally biased region" description="Polar residues" evidence="7">
    <location>
        <begin position="817"/>
        <end position="862"/>
    </location>
</feature>
<name>A0A077ZQS4_STYLE</name>
<dbReference type="GO" id="GO:0005509">
    <property type="term" value="F:calcium ion binding"/>
    <property type="evidence" value="ECO:0007669"/>
    <property type="project" value="InterPro"/>
</dbReference>
<keyword evidence="2" id="KW-0519">Myristate</keyword>
<evidence type="ECO:0000256" key="2">
    <source>
        <dbReference type="ARBA" id="ARBA00022707"/>
    </source>
</evidence>
<keyword evidence="5" id="KW-0106">Calcium</keyword>
<evidence type="ECO:0000256" key="7">
    <source>
        <dbReference type="SAM" id="MobiDB-lite"/>
    </source>
</evidence>
<feature type="compositionally biased region" description="Polar residues" evidence="7">
    <location>
        <begin position="869"/>
        <end position="890"/>
    </location>
</feature>
<feature type="compositionally biased region" description="Polar residues" evidence="7">
    <location>
        <begin position="140"/>
        <end position="157"/>
    </location>
</feature>
<evidence type="ECO:0000313" key="10">
    <source>
        <dbReference type="Proteomes" id="UP000039865"/>
    </source>
</evidence>
<keyword evidence="6" id="KW-0449">Lipoprotein</keyword>
<dbReference type="OrthoDB" id="418096at2759"/>
<dbReference type="PANTHER" id="PTHR23055:SF178">
    <property type="entry name" value="NEUROCALCIN HOMOLOG"/>
    <property type="match status" value="1"/>
</dbReference>
<organism evidence="9 10">
    <name type="scientific">Stylonychia lemnae</name>
    <name type="common">Ciliate</name>
    <dbReference type="NCBI Taxonomy" id="5949"/>
    <lineage>
        <taxon>Eukaryota</taxon>
        <taxon>Sar</taxon>
        <taxon>Alveolata</taxon>
        <taxon>Ciliophora</taxon>
        <taxon>Intramacronucleata</taxon>
        <taxon>Spirotrichea</taxon>
        <taxon>Stichotrichia</taxon>
        <taxon>Sporadotrichida</taxon>
        <taxon>Oxytrichidae</taxon>
        <taxon>Stylonychinae</taxon>
        <taxon>Stylonychia</taxon>
    </lineage>
</organism>
<dbReference type="CDD" id="cd00051">
    <property type="entry name" value="EFh"/>
    <property type="match status" value="1"/>
</dbReference>
<feature type="domain" description="EF-hand" evidence="8">
    <location>
        <begin position="301"/>
        <end position="336"/>
    </location>
</feature>
<feature type="compositionally biased region" description="Polar residues" evidence="7">
    <location>
        <begin position="558"/>
        <end position="568"/>
    </location>
</feature>
<dbReference type="Pfam" id="PF13202">
    <property type="entry name" value="EF-hand_5"/>
    <property type="match status" value="1"/>
</dbReference>
<protein>
    <submittedName>
        <fullName evidence="9">Ef hand family protein</fullName>
    </submittedName>
</protein>
<dbReference type="PANTHER" id="PTHR23055">
    <property type="entry name" value="CALCIUM BINDING PROTEINS"/>
    <property type="match status" value="1"/>
</dbReference>
<evidence type="ECO:0000256" key="3">
    <source>
        <dbReference type="ARBA" id="ARBA00022723"/>
    </source>
</evidence>
<dbReference type="InterPro" id="IPR002048">
    <property type="entry name" value="EF_hand_dom"/>
</dbReference>
<feature type="compositionally biased region" description="Polar residues" evidence="7">
    <location>
        <begin position="1"/>
        <end position="49"/>
    </location>
</feature>
<feature type="compositionally biased region" description="Polar residues" evidence="7">
    <location>
        <begin position="116"/>
        <end position="127"/>
    </location>
</feature>
<feature type="domain" description="EF-hand" evidence="8">
    <location>
        <begin position="694"/>
        <end position="729"/>
    </location>
</feature>
<dbReference type="Gene3D" id="1.10.238.10">
    <property type="entry name" value="EF-hand"/>
    <property type="match status" value="3"/>
</dbReference>
<dbReference type="InterPro" id="IPR018247">
    <property type="entry name" value="EF_Hand_1_Ca_BS"/>
</dbReference>
<feature type="region of interest" description="Disordered" evidence="7">
    <location>
        <begin position="538"/>
        <end position="584"/>
    </location>
</feature>
<dbReference type="EMBL" id="CCKQ01001166">
    <property type="protein sequence ID" value="CDW72278.1"/>
    <property type="molecule type" value="Genomic_DNA"/>
</dbReference>
<feature type="region of interest" description="Disordered" evidence="7">
    <location>
        <begin position="1"/>
        <end position="58"/>
    </location>
</feature>
<dbReference type="Proteomes" id="UP000039865">
    <property type="component" value="Unassembled WGS sequence"/>
</dbReference>
<dbReference type="PROSITE" id="PS00018">
    <property type="entry name" value="EF_HAND_1"/>
    <property type="match status" value="3"/>
</dbReference>
<keyword evidence="10" id="KW-1185">Reference proteome</keyword>
<evidence type="ECO:0000256" key="1">
    <source>
        <dbReference type="ARBA" id="ARBA00006049"/>
    </source>
</evidence>
<evidence type="ECO:0000259" key="8">
    <source>
        <dbReference type="PROSITE" id="PS50222"/>
    </source>
</evidence>
<gene>
    <name evidence="9" type="primary">Contig1230.g1349</name>
    <name evidence="9" type="ORF">STYLEM_1236</name>
</gene>
<comment type="similarity">
    <text evidence="1">Belongs to the recoverin family.</text>
</comment>
<dbReference type="InParanoid" id="A0A077ZQS4"/>
<dbReference type="PROSITE" id="PS50222">
    <property type="entry name" value="EF_HAND_2"/>
    <property type="match status" value="4"/>
</dbReference>
<reference evidence="9 10" key="1">
    <citation type="submission" date="2014-06" db="EMBL/GenBank/DDBJ databases">
        <authorList>
            <person name="Swart Estienne"/>
        </authorList>
    </citation>
    <scope>NUCLEOTIDE SEQUENCE [LARGE SCALE GENOMIC DNA]</scope>
    <source>
        <strain evidence="9 10">130c</strain>
    </source>
</reference>
<keyword evidence="4" id="KW-0677">Repeat</keyword>
<feature type="region of interest" description="Disordered" evidence="7">
    <location>
        <begin position="817"/>
        <end position="899"/>
    </location>
</feature>
<dbReference type="SUPFAM" id="SSF47473">
    <property type="entry name" value="EF-hand"/>
    <property type="match status" value="3"/>
</dbReference>
<dbReference type="SMART" id="SM00054">
    <property type="entry name" value="EFh"/>
    <property type="match status" value="5"/>
</dbReference>
<feature type="region of interest" description="Disordered" evidence="7">
    <location>
        <begin position="601"/>
        <end position="620"/>
    </location>
</feature>
<evidence type="ECO:0000256" key="4">
    <source>
        <dbReference type="ARBA" id="ARBA00022737"/>
    </source>
</evidence>
<feature type="compositionally biased region" description="Basic and acidic residues" evidence="7">
    <location>
        <begin position="541"/>
        <end position="557"/>
    </location>
</feature>
<evidence type="ECO:0000256" key="6">
    <source>
        <dbReference type="ARBA" id="ARBA00023288"/>
    </source>
</evidence>
<dbReference type="InterPro" id="IPR011992">
    <property type="entry name" value="EF-hand-dom_pair"/>
</dbReference>
<accession>A0A077ZQS4</accession>
<dbReference type="AlphaFoldDB" id="A0A077ZQS4"/>
<keyword evidence="3" id="KW-0479">Metal-binding</keyword>
<feature type="domain" description="EF-hand" evidence="8">
    <location>
        <begin position="987"/>
        <end position="1022"/>
    </location>
</feature>
<sequence length="1118" mass="130573">MKNSFQNLRAKKTTNNSANYSNLTSRGQNNYQNLSYRDTQQKSSNLSSRSKGELGQGQNNLAAEQKRILDQHINYFSKDTYYKIKEDLMSQEPNQQIVEIFKDYQSHHGTDDNYLMNDSKSFDQSQSNKKRLKSHVPIQVKQSPEMGQQEQKVNQTFDRNRYPGGRGNSSYAGGEGDRAQQNNINNNTQSSSRSIETLRKSLPFQRIERPIQKIVNHQRRDSQQNSAELRKNKLAQNDLTFEEIRDILKLQRYQQSAQEQRYIIEQMLPYVWYAPINSVAFQDLIMRYFQSEIDMIDSQYIPEELIFSLFKLFDTNQDYLIDKHELEVGFQILLNGNGSKSSPDSKQVSRVNYVSVSDIQNNNQRDFSRLFDEIDQEGKERIFLRDLEKFLKPHIQRMQTKNIKQSKDHIQNDAIVHNLALEIFKRCNISKNGIIIKQEMRIWILKDKGQSFAILQDLLEGRQDYFEEYQDILFRNIQSPYDNDYADLNDRETSPQVYKYQNTTEQDEKLRLSELKQSQKYQLKPKIKEELKSQGFVVQDQDYHSNHSTKQREKLDEPNQSSTDTTISFKKPRPPPRDQRLADCSGFSSSLLQNKIDQKLEAQPEQKPNQSDDNPAPSYDKVFETNEYQSVEEKIKLLSIDSGLKRINAFAFAKQIKKQLELYDESDGMSFEEFKSILEPQLRKVAKSTFEKKGFDNILKQIFDIFDDNKNGTVDQKEMSNCMALMCGGTVQDKIHAAFILFDFNGSNTLSYDELITFLGTVFKIFDCLMSNKQNMYKLTQETADKCFKDLGLVSTQEIQFEIFLEWLLKKPIQSSEPIPQQTKSQNIKGSQPIKQIPQKQETKPVLQQESQKQNLIKNQINDPKVNAKATTNKIQESEQPQKTQVPEPTQQQLIQSQQIPKSEIKERIRKQTLEYVDKFLQMQRYVELMKELRTQSQLANVRINDVIKAFDKHKVSQQINKQVFFDTMRNLITIANPSIDKNQTQQMDEQLRKLYSQLDQDKNGILDLVEILSALSLLCKGSIPQKMSCLQQAFFKQENQGQDQQISFKELKKYLLCIFKISLETKNEILFDFDLEKLAENSAKDCFEYNLEDDFDQGTLNVDAVLRWLNKKGGKIY</sequence>
<dbReference type="InterPro" id="IPR028846">
    <property type="entry name" value="Recoverin"/>
</dbReference>
<feature type="compositionally biased region" description="Low complexity" evidence="7">
    <location>
        <begin position="180"/>
        <end position="192"/>
    </location>
</feature>
<proteinExistence type="inferred from homology"/>
<feature type="domain" description="EF-hand" evidence="8">
    <location>
        <begin position="730"/>
        <end position="765"/>
    </location>
</feature>
<evidence type="ECO:0000313" key="9">
    <source>
        <dbReference type="EMBL" id="CDW72278.1"/>
    </source>
</evidence>
<feature type="region of interest" description="Disordered" evidence="7">
    <location>
        <begin position="111"/>
        <end position="196"/>
    </location>
</feature>
<evidence type="ECO:0000256" key="5">
    <source>
        <dbReference type="ARBA" id="ARBA00022837"/>
    </source>
</evidence>